<keyword evidence="9" id="KW-0812">Transmembrane</keyword>
<dbReference type="GO" id="GO:0008061">
    <property type="term" value="F:chitin binding"/>
    <property type="evidence" value="ECO:0007669"/>
    <property type="project" value="InterPro"/>
</dbReference>
<dbReference type="InterPro" id="IPR029070">
    <property type="entry name" value="Chitinase_insertion_sf"/>
</dbReference>
<dbReference type="Pfam" id="PF00704">
    <property type="entry name" value="Glyco_hydro_18"/>
    <property type="match status" value="1"/>
</dbReference>
<dbReference type="GO" id="GO:0006032">
    <property type="term" value="P:chitin catabolic process"/>
    <property type="evidence" value="ECO:0007669"/>
    <property type="project" value="UniProtKB-KW"/>
</dbReference>
<feature type="chain" id="PRO_5020945967" evidence="10">
    <location>
        <begin position="17"/>
        <end position="484"/>
    </location>
</feature>
<dbReference type="EMBL" id="ML179198">
    <property type="protein sequence ID" value="THU95533.1"/>
    <property type="molecule type" value="Genomic_DNA"/>
</dbReference>
<proteinExistence type="inferred from homology"/>
<comment type="similarity">
    <text evidence="8">Belongs to the glycosyl hydrolase 18 family.</text>
</comment>
<dbReference type="PROSITE" id="PS01095">
    <property type="entry name" value="GH18_1"/>
    <property type="match status" value="1"/>
</dbReference>
<dbReference type="SMART" id="SM00636">
    <property type="entry name" value="Glyco_18"/>
    <property type="match status" value="1"/>
</dbReference>
<dbReference type="Proteomes" id="UP000297245">
    <property type="component" value="Unassembled WGS sequence"/>
</dbReference>
<evidence type="ECO:0000256" key="1">
    <source>
        <dbReference type="ARBA" id="ARBA00000822"/>
    </source>
</evidence>
<evidence type="ECO:0000313" key="13">
    <source>
        <dbReference type="Proteomes" id="UP000297245"/>
    </source>
</evidence>
<evidence type="ECO:0000256" key="2">
    <source>
        <dbReference type="ARBA" id="ARBA00022801"/>
    </source>
</evidence>
<evidence type="ECO:0000259" key="11">
    <source>
        <dbReference type="PROSITE" id="PS51910"/>
    </source>
</evidence>
<sequence length="484" mass="52056">MQLYWLLLVAPSPALGAIFTGWYTGWHATDIPLSSVSWSKYTHMTYAFAIPDNDPSTLLLTPDDEQLLPQFVQTAHQHGVKALLSIGGWTGSRFFSSNVARDESRQAFVNATLSLAQKYGLDGLDFDWEFPNRQGIGCNSLSPSSDDVPNFLTYLQQIRQDPRGSSLILSAALWSTSAYGANPSIGPSGYLSGFSNVLDFIEIMNYDVWNPAVPYAFSTGPNEPSVTRVGPHSALDDTCVGDGEGNQGKKRGSAKTSVDAWIDAGIPKEKIVLGVAAYGHSFVVKKQDAMVNNGTGSGSGTSAQLQQLASYPPYDPSLTHVGDEWDSGEGQDSCGNHVIAGGLYAFRGLIEQGYLDSNGQQVQQGEKMVYRWDDCSQTSFVYNMDNETMVSYDDSRSFTAKGSFIASTGLAGFAMWEVGGDVNDILLDSIRNAITNSSSSSANGNTRKDSGTNGVVSFRAPTVLVGSSMMMMVVMILSASFGVF</sequence>
<dbReference type="PANTHER" id="PTHR11177">
    <property type="entry name" value="CHITINASE"/>
    <property type="match status" value="1"/>
</dbReference>
<dbReference type="Gene3D" id="3.10.50.10">
    <property type="match status" value="1"/>
</dbReference>
<evidence type="ECO:0000256" key="4">
    <source>
        <dbReference type="ARBA" id="ARBA00023277"/>
    </source>
</evidence>
<gene>
    <name evidence="12" type="ORF">K435DRAFT_723642</name>
</gene>
<dbReference type="GO" id="GO:0000272">
    <property type="term" value="P:polysaccharide catabolic process"/>
    <property type="evidence" value="ECO:0007669"/>
    <property type="project" value="UniProtKB-KW"/>
</dbReference>
<keyword evidence="9" id="KW-1133">Transmembrane helix</keyword>
<evidence type="ECO:0000313" key="12">
    <source>
        <dbReference type="EMBL" id="THU95533.1"/>
    </source>
</evidence>
<evidence type="ECO:0000256" key="5">
    <source>
        <dbReference type="ARBA" id="ARBA00023295"/>
    </source>
</evidence>
<keyword evidence="6" id="KW-0624">Polysaccharide degradation</keyword>
<keyword evidence="10" id="KW-0732">Signal</keyword>
<keyword evidence="5 7" id="KW-0326">Glycosidase</keyword>
<feature type="domain" description="GH18" evidence="11">
    <location>
        <begin position="13"/>
        <end position="437"/>
    </location>
</feature>
<dbReference type="GO" id="GO:0005576">
    <property type="term" value="C:extracellular region"/>
    <property type="evidence" value="ECO:0007669"/>
    <property type="project" value="TreeGrafter"/>
</dbReference>
<keyword evidence="13" id="KW-1185">Reference proteome</keyword>
<feature type="signal peptide" evidence="10">
    <location>
        <begin position="1"/>
        <end position="16"/>
    </location>
</feature>
<evidence type="ECO:0000256" key="9">
    <source>
        <dbReference type="SAM" id="Phobius"/>
    </source>
</evidence>
<keyword evidence="3" id="KW-0146">Chitin degradation</keyword>
<dbReference type="Gene3D" id="3.20.20.80">
    <property type="entry name" value="Glycosidases"/>
    <property type="match status" value="2"/>
</dbReference>
<dbReference type="SUPFAM" id="SSF54556">
    <property type="entry name" value="Chitinase insertion domain"/>
    <property type="match status" value="1"/>
</dbReference>
<name>A0A4S8M1Q0_DENBC</name>
<feature type="transmembrane region" description="Helical" evidence="9">
    <location>
        <begin position="463"/>
        <end position="483"/>
    </location>
</feature>
<dbReference type="InterPro" id="IPR017853">
    <property type="entry name" value="GH"/>
</dbReference>
<dbReference type="PROSITE" id="PS51910">
    <property type="entry name" value="GH18_2"/>
    <property type="match status" value="1"/>
</dbReference>
<evidence type="ECO:0000256" key="6">
    <source>
        <dbReference type="ARBA" id="ARBA00023326"/>
    </source>
</evidence>
<dbReference type="OrthoDB" id="73875at2759"/>
<dbReference type="AlphaFoldDB" id="A0A4S8M1Q0"/>
<evidence type="ECO:0000256" key="3">
    <source>
        <dbReference type="ARBA" id="ARBA00023024"/>
    </source>
</evidence>
<dbReference type="GO" id="GO:0008843">
    <property type="term" value="F:endochitinase activity"/>
    <property type="evidence" value="ECO:0007669"/>
    <property type="project" value="UniProtKB-EC"/>
</dbReference>
<dbReference type="SUPFAM" id="SSF51445">
    <property type="entry name" value="(Trans)glycosidases"/>
    <property type="match status" value="1"/>
</dbReference>
<keyword evidence="9" id="KW-0472">Membrane</keyword>
<comment type="catalytic activity">
    <reaction evidence="1">
        <text>Random endo-hydrolysis of N-acetyl-beta-D-glucosaminide (1-&gt;4)-beta-linkages in chitin and chitodextrins.</text>
        <dbReference type="EC" id="3.2.1.14"/>
    </reaction>
</comment>
<keyword evidence="2 7" id="KW-0378">Hydrolase</keyword>
<evidence type="ECO:0000256" key="10">
    <source>
        <dbReference type="SAM" id="SignalP"/>
    </source>
</evidence>
<dbReference type="InterPro" id="IPR050314">
    <property type="entry name" value="Glycosyl_Hydrlase_18"/>
</dbReference>
<dbReference type="InterPro" id="IPR001579">
    <property type="entry name" value="Glyco_hydro_18_chit_AS"/>
</dbReference>
<keyword evidence="4" id="KW-0119">Carbohydrate metabolism</keyword>
<dbReference type="PANTHER" id="PTHR11177:SF392">
    <property type="entry name" value="HAP41P"/>
    <property type="match status" value="1"/>
</dbReference>
<dbReference type="InterPro" id="IPR001223">
    <property type="entry name" value="Glyco_hydro18_cat"/>
</dbReference>
<protein>
    <submittedName>
        <fullName evidence="12">Glycoside hydrolase</fullName>
    </submittedName>
</protein>
<evidence type="ECO:0000256" key="8">
    <source>
        <dbReference type="RuleBase" id="RU004453"/>
    </source>
</evidence>
<evidence type="ECO:0000256" key="7">
    <source>
        <dbReference type="RuleBase" id="RU000489"/>
    </source>
</evidence>
<reference evidence="12 13" key="1">
    <citation type="journal article" date="2019" name="Nat. Ecol. Evol.">
        <title>Megaphylogeny resolves global patterns of mushroom evolution.</title>
        <authorList>
            <person name="Varga T."/>
            <person name="Krizsan K."/>
            <person name="Foldi C."/>
            <person name="Dima B."/>
            <person name="Sanchez-Garcia M."/>
            <person name="Sanchez-Ramirez S."/>
            <person name="Szollosi G.J."/>
            <person name="Szarkandi J.G."/>
            <person name="Papp V."/>
            <person name="Albert L."/>
            <person name="Andreopoulos W."/>
            <person name="Angelini C."/>
            <person name="Antonin V."/>
            <person name="Barry K.W."/>
            <person name="Bougher N.L."/>
            <person name="Buchanan P."/>
            <person name="Buyck B."/>
            <person name="Bense V."/>
            <person name="Catcheside P."/>
            <person name="Chovatia M."/>
            <person name="Cooper J."/>
            <person name="Damon W."/>
            <person name="Desjardin D."/>
            <person name="Finy P."/>
            <person name="Geml J."/>
            <person name="Haridas S."/>
            <person name="Hughes K."/>
            <person name="Justo A."/>
            <person name="Karasinski D."/>
            <person name="Kautmanova I."/>
            <person name="Kiss B."/>
            <person name="Kocsube S."/>
            <person name="Kotiranta H."/>
            <person name="LaButti K.M."/>
            <person name="Lechner B.E."/>
            <person name="Liimatainen K."/>
            <person name="Lipzen A."/>
            <person name="Lukacs Z."/>
            <person name="Mihaltcheva S."/>
            <person name="Morgado L.N."/>
            <person name="Niskanen T."/>
            <person name="Noordeloos M.E."/>
            <person name="Ohm R.A."/>
            <person name="Ortiz-Santana B."/>
            <person name="Ovrebo C."/>
            <person name="Racz N."/>
            <person name="Riley R."/>
            <person name="Savchenko A."/>
            <person name="Shiryaev A."/>
            <person name="Soop K."/>
            <person name="Spirin V."/>
            <person name="Szebenyi C."/>
            <person name="Tomsovsky M."/>
            <person name="Tulloss R.E."/>
            <person name="Uehling J."/>
            <person name="Grigoriev I.V."/>
            <person name="Vagvolgyi C."/>
            <person name="Papp T."/>
            <person name="Martin F.M."/>
            <person name="Miettinen O."/>
            <person name="Hibbett D.S."/>
            <person name="Nagy L.G."/>
        </authorList>
    </citation>
    <scope>NUCLEOTIDE SEQUENCE [LARGE SCALE GENOMIC DNA]</scope>
    <source>
        <strain evidence="12 13">CBS 962.96</strain>
    </source>
</reference>
<accession>A0A4S8M1Q0</accession>
<dbReference type="InterPro" id="IPR011583">
    <property type="entry name" value="Chitinase_II/V-like_cat"/>
</dbReference>
<organism evidence="12 13">
    <name type="scientific">Dendrothele bispora (strain CBS 962.96)</name>
    <dbReference type="NCBI Taxonomy" id="1314807"/>
    <lineage>
        <taxon>Eukaryota</taxon>
        <taxon>Fungi</taxon>
        <taxon>Dikarya</taxon>
        <taxon>Basidiomycota</taxon>
        <taxon>Agaricomycotina</taxon>
        <taxon>Agaricomycetes</taxon>
        <taxon>Agaricomycetidae</taxon>
        <taxon>Agaricales</taxon>
        <taxon>Agaricales incertae sedis</taxon>
        <taxon>Dendrothele</taxon>
    </lineage>
</organism>